<dbReference type="AlphaFoldDB" id="A0A2C9DD52"/>
<dbReference type="SUPFAM" id="SSF75304">
    <property type="entry name" value="Amidase signature (AS) enzymes"/>
    <property type="match status" value="1"/>
</dbReference>
<evidence type="ECO:0000313" key="2">
    <source>
        <dbReference type="EMBL" id="SON58227.1"/>
    </source>
</evidence>
<reference evidence="3" key="1">
    <citation type="submission" date="2017-09" db="EMBL/GenBank/DDBJ databases">
        <title>Genome sequence of Nannocystis excedens DSM 71.</title>
        <authorList>
            <person name="Blom J."/>
        </authorList>
    </citation>
    <scope>NUCLEOTIDE SEQUENCE [LARGE SCALE GENOMIC DNA]</scope>
    <source>
        <strain evidence="3">type strain: E19</strain>
    </source>
</reference>
<evidence type="ECO:0000313" key="3">
    <source>
        <dbReference type="Proteomes" id="UP000223606"/>
    </source>
</evidence>
<keyword evidence="2" id="KW-0808">Transferase</keyword>
<dbReference type="NCBIfam" id="NF005450">
    <property type="entry name" value="PRK07042.1"/>
    <property type="match status" value="1"/>
</dbReference>
<dbReference type="InterPro" id="IPR023631">
    <property type="entry name" value="Amidase_dom"/>
</dbReference>
<dbReference type="Proteomes" id="UP000223606">
    <property type="component" value="Chromosome 1"/>
</dbReference>
<proteinExistence type="predicted"/>
<dbReference type="GO" id="GO:0016740">
    <property type="term" value="F:transferase activity"/>
    <property type="evidence" value="ECO:0007669"/>
    <property type="project" value="UniProtKB-KW"/>
</dbReference>
<dbReference type="RefSeq" id="WP_099558449.1">
    <property type="nucleotide sequence ID" value="NZ_LT960614.1"/>
</dbReference>
<dbReference type="EC" id="6.3.5.-" evidence="2"/>
<dbReference type="InterPro" id="IPR000120">
    <property type="entry name" value="Amidase"/>
</dbReference>
<dbReference type="GO" id="GO:0016874">
    <property type="term" value="F:ligase activity"/>
    <property type="evidence" value="ECO:0007669"/>
    <property type="project" value="UniProtKB-KW"/>
</dbReference>
<accession>A0A2C9DD52</accession>
<dbReference type="Pfam" id="PF01425">
    <property type="entry name" value="Amidase"/>
    <property type="match status" value="1"/>
</dbReference>
<feature type="domain" description="Amidase" evidence="1">
    <location>
        <begin position="31"/>
        <end position="444"/>
    </location>
</feature>
<dbReference type="Gene3D" id="3.90.1300.10">
    <property type="entry name" value="Amidase signature (AS) domain"/>
    <property type="match status" value="1"/>
</dbReference>
<dbReference type="PANTHER" id="PTHR11895:SF173">
    <property type="entry name" value="GLUTAMYL-TRNA AMIDOTRANSFERASE SUBUNIT A"/>
    <property type="match status" value="1"/>
</dbReference>
<organism evidence="2 3">
    <name type="scientific">Hartmannibacter diazotrophicus</name>
    <dbReference type="NCBI Taxonomy" id="1482074"/>
    <lineage>
        <taxon>Bacteria</taxon>
        <taxon>Pseudomonadati</taxon>
        <taxon>Pseudomonadota</taxon>
        <taxon>Alphaproteobacteria</taxon>
        <taxon>Hyphomicrobiales</taxon>
        <taxon>Pleomorphomonadaceae</taxon>
        <taxon>Hartmannibacter</taxon>
    </lineage>
</organism>
<evidence type="ECO:0000259" key="1">
    <source>
        <dbReference type="Pfam" id="PF01425"/>
    </source>
</evidence>
<dbReference type="KEGG" id="hdi:HDIA_4686"/>
<dbReference type="PANTHER" id="PTHR11895">
    <property type="entry name" value="TRANSAMIDASE"/>
    <property type="match status" value="1"/>
</dbReference>
<dbReference type="EMBL" id="LT960614">
    <property type="protein sequence ID" value="SON58227.1"/>
    <property type="molecule type" value="Genomic_DNA"/>
</dbReference>
<sequence length="470" mass="49692">MTSLSTTSPLDLSAVELADAFGKCRLSPLDLFEELVRRIDVVEPRIRSLYAYDPEGARHAATLASERWARGEALGPLDGMPVTIKELIATKGVPVPLGSAATPLVPAERDAPAAERLREAGAVIFAKTTCPDIGMLSSGLSSFHPVTRNPWNLDCNPGGSSSGAAAAAAAGLGPLHVGTDIGGSIRLPAGWCGIVGFKPSNGRVPIDPYYLGRCAGPMTRTVADAALTMGVLALPDARDATSLAPEAVDWMDLDIDLGGLRIGLMLDAGVGLAVEDEILVAVEAAARLLERHGATIVPVPGILDRALLDGMDDFWRCRAWVDLEKLPPEARARMLPYVLAWAGKGAGISGLRALEGFNGTYEMRRRTAALFGTVDAVLSPVAPVISFSAEMASPIDDPERPFEHIAFTLPWNMGEQPAISINCAWSSSAMPIGLQIVGPRHGDRFTLALAAAYEGLRGPDRIRPAWTTLD</sequence>
<dbReference type="OrthoDB" id="9814821at2"/>
<dbReference type="InterPro" id="IPR036928">
    <property type="entry name" value="AS_sf"/>
</dbReference>
<gene>
    <name evidence="2" type="primary">gatA_8</name>
    <name evidence="2" type="ORF">HDIA_4686</name>
</gene>
<name>A0A2C9DD52_9HYPH</name>
<keyword evidence="3" id="KW-1185">Reference proteome</keyword>
<keyword evidence="2" id="KW-0436">Ligase</keyword>
<protein>
    <submittedName>
        <fullName evidence="2">Glutamyl-tRNA(Gln) amidotransferase subunit A</fullName>
        <ecNumber evidence="2">6.3.5.-</ecNumber>
    </submittedName>
</protein>